<organism evidence="4 5">
    <name type="scientific">Lophiotrema nucula</name>
    <dbReference type="NCBI Taxonomy" id="690887"/>
    <lineage>
        <taxon>Eukaryota</taxon>
        <taxon>Fungi</taxon>
        <taxon>Dikarya</taxon>
        <taxon>Ascomycota</taxon>
        <taxon>Pezizomycotina</taxon>
        <taxon>Dothideomycetes</taxon>
        <taxon>Pleosporomycetidae</taxon>
        <taxon>Pleosporales</taxon>
        <taxon>Lophiotremataceae</taxon>
        <taxon>Lophiotrema</taxon>
    </lineage>
</organism>
<evidence type="ECO:0000313" key="4">
    <source>
        <dbReference type="EMBL" id="KAF2117228.1"/>
    </source>
</evidence>
<dbReference type="Proteomes" id="UP000799770">
    <property type="component" value="Unassembled WGS sequence"/>
</dbReference>
<dbReference type="OrthoDB" id="5425637at2759"/>
<feature type="compositionally biased region" description="Polar residues" evidence="1">
    <location>
        <begin position="27"/>
        <end position="38"/>
    </location>
</feature>
<reference evidence="4" key="1">
    <citation type="journal article" date="2020" name="Stud. Mycol.">
        <title>101 Dothideomycetes genomes: a test case for predicting lifestyles and emergence of pathogens.</title>
        <authorList>
            <person name="Haridas S."/>
            <person name="Albert R."/>
            <person name="Binder M."/>
            <person name="Bloem J."/>
            <person name="Labutti K."/>
            <person name="Salamov A."/>
            <person name="Andreopoulos B."/>
            <person name="Baker S."/>
            <person name="Barry K."/>
            <person name="Bills G."/>
            <person name="Bluhm B."/>
            <person name="Cannon C."/>
            <person name="Castanera R."/>
            <person name="Culley D."/>
            <person name="Daum C."/>
            <person name="Ezra D."/>
            <person name="Gonzalez J."/>
            <person name="Henrissat B."/>
            <person name="Kuo A."/>
            <person name="Liang C."/>
            <person name="Lipzen A."/>
            <person name="Lutzoni F."/>
            <person name="Magnuson J."/>
            <person name="Mondo S."/>
            <person name="Nolan M."/>
            <person name="Ohm R."/>
            <person name="Pangilinan J."/>
            <person name="Park H.-J."/>
            <person name="Ramirez L."/>
            <person name="Alfaro M."/>
            <person name="Sun H."/>
            <person name="Tritt A."/>
            <person name="Yoshinaga Y."/>
            <person name="Zwiers L.-H."/>
            <person name="Turgeon B."/>
            <person name="Goodwin S."/>
            <person name="Spatafora J."/>
            <person name="Crous P."/>
            <person name="Grigoriev I."/>
        </authorList>
    </citation>
    <scope>NUCLEOTIDE SEQUENCE</scope>
    <source>
        <strain evidence="4">CBS 627.86</strain>
    </source>
</reference>
<evidence type="ECO:0000256" key="1">
    <source>
        <dbReference type="SAM" id="MobiDB-lite"/>
    </source>
</evidence>
<feature type="region of interest" description="Disordered" evidence="1">
    <location>
        <begin position="110"/>
        <end position="184"/>
    </location>
</feature>
<keyword evidence="3" id="KW-0732">Signal</keyword>
<keyword evidence="2" id="KW-0812">Transmembrane</keyword>
<feature type="compositionally biased region" description="Low complexity" evidence="1">
    <location>
        <begin position="151"/>
        <end position="164"/>
    </location>
</feature>
<name>A0A6A5ZFT9_9PLEO</name>
<feature type="signal peptide" evidence="3">
    <location>
        <begin position="1"/>
        <end position="20"/>
    </location>
</feature>
<dbReference type="EMBL" id="ML977319">
    <property type="protein sequence ID" value="KAF2117228.1"/>
    <property type="molecule type" value="Genomic_DNA"/>
</dbReference>
<keyword evidence="2" id="KW-1133">Transmembrane helix</keyword>
<evidence type="ECO:0008006" key="6">
    <source>
        <dbReference type="Google" id="ProtNLM"/>
    </source>
</evidence>
<accession>A0A6A5ZFT9</accession>
<feature type="region of interest" description="Disordered" evidence="1">
    <location>
        <begin position="27"/>
        <end position="55"/>
    </location>
</feature>
<feature type="chain" id="PRO_5025402795" description="Transmembrane protein" evidence="3">
    <location>
        <begin position="21"/>
        <end position="184"/>
    </location>
</feature>
<evidence type="ECO:0000313" key="5">
    <source>
        <dbReference type="Proteomes" id="UP000799770"/>
    </source>
</evidence>
<keyword evidence="2" id="KW-0472">Membrane</keyword>
<keyword evidence="5" id="KW-1185">Reference proteome</keyword>
<gene>
    <name evidence="4" type="ORF">BDV96DRAFT_598151</name>
</gene>
<evidence type="ECO:0000256" key="3">
    <source>
        <dbReference type="SAM" id="SignalP"/>
    </source>
</evidence>
<proteinExistence type="predicted"/>
<sequence>MIRATLLHLCFCLLPLLAFAQDAAPTSTAASPQQTPNAGYNGGDDNPLDPDDAGAQGAQKGAFTLSKGALAAIIVVVVLVGVGGAGSAVLFWLAKKRQWDVRQSLRRASRRLTGRSAVSSKRQNRRTGVRLNSPPASKNRDRDIEKGMPASGRTGKTTTTISSTFDVDTPTPKGWKASVLGGKK</sequence>
<feature type="transmembrane region" description="Helical" evidence="2">
    <location>
        <begin position="69"/>
        <end position="94"/>
    </location>
</feature>
<evidence type="ECO:0000256" key="2">
    <source>
        <dbReference type="SAM" id="Phobius"/>
    </source>
</evidence>
<dbReference type="AlphaFoldDB" id="A0A6A5ZFT9"/>
<protein>
    <recommendedName>
        <fullName evidence="6">Transmembrane protein</fullName>
    </recommendedName>
</protein>